<dbReference type="RefSeq" id="WP_123226344.1">
    <property type="nucleotide sequence ID" value="NZ_RJSE01000003.1"/>
</dbReference>
<proteinExistence type="predicted"/>
<keyword evidence="1" id="KW-1133">Transmembrane helix</keyword>
<sequence length="151" mass="16922">MPAWQWLLDSAGVVLLLVLAYGLLLVIRRRVLSRNGGTFELSYRVRSSSTGRGWVLGIGRYYEDHLEWFRIFSPAPRPRLRWARADLVIVGQRDPEGAETFALYGGHRIVECRTPDGPVELAMSLSAVTGFSAWLEAGPPGTDWNQPPSNR</sequence>
<dbReference type="Proteomes" id="UP000267128">
    <property type="component" value="Unassembled WGS sequence"/>
</dbReference>
<accession>A0A3N0CPL4</accession>
<organism evidence="2 3">
    <name type="scientific">Nocardioides marmoriginsengisoli</name>
    <dbReference type="NCBI Taxonomy" id="661483"/>
    <lineage>
        <taxon>Bacteria</taxon>
        <taxon>Bacillati</taxon>
        <taxon>Actinomycetota</taxon>
        <taxon>Actinomycetes</taxon>
        <taxon>Propionibacteriales</taxon>
        <taxon>Nocardioidaceae</taxon>
        <taxon>Nocardioides</taxon>
    </lineage>
</organism>
<gene>
    <name evidence="2" type="ORF">EFK50_04575</name>
</gene>
<comment type="caution">
    <text evidence="2">The sequence shown here is derived from an EMBL/GenBank/DDBJ whole genome shotgun (WGS) entry which is preliminary data.</text>
</comment>
<dbReference type="InterPro" id="IPR019675">
    <property type="entry name" value="DUF2550"/>
</dbReference>
<evidence type="ECO:0000256" key="1">
    <source>
        <dbReference type="SAM" id="Phobius"/>
    </source>
</evidence>
<name>A0A3N0CPL4_9ACTN</name>
<protein>
    <submittedName>
        <fullName evidence="2">DUF2550 family protein</fullName>
    </submittedName>
</protein>
<reference evidence="2 3" key="1">
    <citation type="submission" date="2018-11" db="EMBL/GenBank/DDBJ databases">
        <authorList>
            <person name="Li F."/>
        </authorList>
    </citation>
    <scope>NUCLEOTIDE SEQUENCE [LARGE SCALE GENOMIC DNA]</scope>
    <source>
        <strain evidence="2 3">Gsoil 097</strain>
    </source>
</reference>
<keyword evidence="3" id="KW-1185">Reference proteome</keyword>
<dbReference type="AlphaFoldDB" id="A0A3N0CPL4"/>
<feature type="transmembrane region" description="Helical" evidence="1">
    <location>
        <begin position="6"/>
        <end position="27"/>
    </location>
</feature>
<keyword evidence="1" id="KW-0812">Transmembrane</keyword>
<evidence type="ECO:0000313" key="2">
    <source>
        <dbReference type="EMBL" id="RNL65241.1"/>
    </source>
</evidence>
<dbReference type="OrthoDB" id="4793422at2"/>
<keyword evidence="1" id="KW-0472">Membrane</keyword>
<dbReference type="Pfam" id="PF10739">
    <property type="entry name" value="DUF2550"/>
    <property type="match status" value="1"/>
</dbReference>
<evidence type="ECO:0000313" key="3">
    <source>
        <dbReference type="Proteomes" id="UP000267128"/>
    </source>
</evidence>
<dbReference type="EMBL" id="RJSE01000003">
    <property type="protein sequence ID" value="RNL65241.1"/>
    <property type="molecule type" value="Genomic_DNA"/>
</dbReference>